<dbReference type="Gene3D" id="3.30.420.40">
    <property type="match status" value="2"/>
</dbReference>
<dbReference type="Pfam" id="PF00480">
    <property type="entry name" value="ROK"/>
    <property type="match status" value="1"/>
</dbReference>
<name>A0A3L9LG30_9MICC</name>
<dbReference type="InterPro" id="IPR000600">
    <property type="entry name" value="ROK"/>
</dbReference>
<organism evidence="2 3">
    <name type="scientific">Kocuria tytonicola</name>
    <dbReference type="NCBI Taxonomy" id="2055946"/>
    <lineage>
        <taxon>Bacteria</taxon>
        <taxon>Bacillati</taxon>
        <taxon>Actinomycetota</taxon>
        <taxon>Actinomycetes</taxon>
        <taxon>Micrococcales</taxon>
        <taxon>Micrococcaceae</taxon>
        <taxon>Kocuria</taxon>
    </lineage>
</organism>
<accession>A0A3L9LG30</accession>
<reference evidence="2 3" key="1">
    <citation type="submission" date="2018-10" db="EMBL/GenBank/DDBJ databases">
        <title>Kocuria tytonicola, new bacteria from the preen glands of American barn owls (Tyto furcata).</title>
        <authorList>
            <person name="Braun M.S."/>
            <person name="Wang E."/>
            <person name="Zimmermann S."/>
            <person name="Boutin S."/>
            <person name="Wagner H."/>
            <person name="Wink M."/>
        </authorList>
    </citation>
    <scope>NUCLEOTIDE SEQUENCE [LARGE SCALE GENOMIC DNA]</scope>
    <source>
        <strain evidence="2 3">473</strain>
    </source>
</reference>
<dbReference type="PROSITE" id="PS01125">
    <property type="entry name" value="ROK"/>
    <property type="match status" value="1"/>
</dbReference>
<dbReference type="Proteomes" id="UP000277871">
    <property type="component" value="Unassembled WGS sequence"/>
</dbReference>
<dbReference type="SUPFAM" id="SSF46785">
    <property type="entry name" value="Winged helix' DNA-binding domain"/>
    <property type="match status" value="1"/>
</dbReference>
<dbReference type="EMBL" id="RDEX01000001">
    <property type="protein sequence ID" value="RLY95112.1"/>
    <property type="molecule type" value="Genomic_DNA"/>
</dbReference>
<evidence type="ECO:0000256" key="1">
    <source>
        <dbReference type="ARBA" id="ARBA00006479"/>
    </source>
</evidence>
<evidence type="ECO:0000313" key="3">
    <source>
        <dbReference type="Proteomes" id="UP000277871"/>
    </source>
</evidence>
<keyword evidence="3" id="KW-1185">Reference proteome</keyword>
<dbReference type="InterPro" id="IPR036390">
    <property type="entry name" value="WH_DNA-bd_sf"/>
</dbReference>
<comment type="caution">
    <text evidence="2">The sequence shown here is derived from an EMBL/GenBank/DDBJ whole genome shotgun (WGS) entry which is preliminary data.</text>
</comment>
<dbReference type="Gene3D" id="1.10.10.10">
    <property type="entry name" value="Winged helix-like DNA-binding domain superfamily/Winged helix DNA-binding domain"/>
    <property type="match status" value="1"/>
</dbReference>
<evidence type="ECO:0000313" key="2">
    <source>
        <dbReference type="EMBL" id="RLY95112.1"/>
    </source>
</evidence>
<dbReference type="PANTHER" id="PTHR18964:SF173">
    <property type="entry name" value="GLUCOKINASE"/>
    <property type="match status" value="1"/>
</dbReference>
<sequence>MSSHPTTAPGGPAAPGSQAALRVANRRRVVDAVRSLGDVTQAGIARETALAPSTVSSIVKELTACDLLAVEGEHGGRRGQRVRFSASAGFLLGVDVGHRHVEVAVADLNLTIRARRRTDLPAGHRATEVLATAREILSELRTGLGITADRVLRAGLTLPAPVDADGKGLDSRAILPHWAGLDVQATASRVLDCPVVVENDANAGAVGEHTLGAGRGVQDMAYLKVSHGVGAGLVLGGRLYRGASGAAGEIGHVTLDERAGLCRCGNRGCLETFVSSSAVLELVRPSGRQPRSVRDVVDAALAGDPGCSRVVADTGRLLGGAVAQLCNLLNPELVVLGGDLSRAGELVLAPLDESVRRYALHGGTQPRTMASELGPQAHLLGALVLARSKTPLPV</sequence>
<dbReference type="PANTHER" id="PTHR18964">
    <property type="entry name" value="ROK (REPRESSOR, ORF, KINASE) FAMILY"/>
    <property type="match status" value="1"/>
</dbReference>
<dbReference type="InterPro" id="IPR049874">
    <property type="entry name" value="ROK_cs"/>
</dbReference>
<dbReference type="AlphaFoldDB" id="A0A3L9LG30"/>
<proteinExistence type="inferred from homology"/>
<comment type="similarity">
    <text evidence="1">Belongs to the ROK (NagC/XylR) family.</text>
</comment>
<dbReference type="InterPro" id="IPR043129">
    <property type="entry name" value="ATPase_NBD"/>
</dbReference>
<gene>
    <name evidence="2" type="ORF">EAE32_01480</name>
</gene>
<protein>
    <submittedName>
        <fullName evidence="2">ROK family transcriptional regulator</fullName>
    </submittedName>
</protein>
<dbReference type="InterPro" id="IPR036388">
    <property type="entry name" value="WH-like_DNA-bd_sf"/>
</dbReference>
<dbReference type="RefSeq" id="WP_121864745.1">
    <property type="nucleotide sequence ID" value="NZ_RDEX01000001.1"/>
</dbReference>
<dbReference type="SUPFAM" id="SSF53067">
    <property type="entry name" value="Actin-like ATPase domain"/>
    <property type="match status" value="1"/>
</dbReference>